<dbReference type="InterPro" id="IPR051043">
    <property type="entry name" value="Sulfatase_Mod_Factor_Kinase"/>
</dbReference>
<dbReference type="InterPro" id="IPR042095">
    <property type="entry name" value="SUMF_sf"/>
</dbReference>
<dbReference type="SUPFAM" id="SSF56436">
    <property type="entry name" value="C-type lectin-like"/>
    <property type="match status" value="1"/>
</dbReference>
<dbReference type="PANTHER" id="PTHR23150">
    <property type="entry name" value="SULFATASE MODIFYING FACTOR 1, 2"/>
    <property type="match status" value="1"/>
</dbReference>
<dbReference type="InterPro" id="IPR005532">
    <property type="entry name" value="SUMF_dom"/>
</dbReference>
<organism evidence="2 3">
    <name type="scientific">Thiothrix litoralis</name>
    <dbReference type="NCBI Taxonomy" id="2891210"/>
    <lineage>
        <taxon>Bacteria</taxon>
        <taxon>Pseudomonadati</taxon>
        <taxon>Pseudomonadota</taxon>
        <taxon>Gammaproteobacteria</taxon>
        <taxon>Thiotrichales</taxon>
        <taxon>Thiotrichaceae</taxon>
        <taxon>Thiothrix</taxon>
    </lineage>
</organism>
<dbReference type="Gene3D" id="3.90.1580.10">
    <property type="entry name" value="paralog of FGE (formylglycine-generating enzyme)"/>
    <property type="match status" value="1"/>
</dbReference>
<reference evidence="2 3" key="1">
    <citation type="submission" date="2021-04" db="EMBL/GenBank/DDBJ databases">
        <title>Genomics, taxonomy and metabolism of representatives of sulfur bacteria of the genus Thiothrix: Thiothrix fructosivorans QT, Thiothrix unzii A1T and three new species, Thiothrix subterranea sp. nov., Thiothrix litoralis sp. nov. and 'Candidatus Thiothrix anitrata' sp. nov.</title>
        <authorList>
            <person name="Ravin N.V."/>
            <person name="Smolyakov D."/>
            <person name="Rudenko T.S."/>
            <person name="Mardanov A.V."/>
            <person name="Beletsky A.V."/>
            <person name="Markov N.D."/>
            <person name="Fomenkov A.I."/>
            <person name="Roberts R.J."/>
            <person name="Karnachuk O.V."/>
            <person name="Novikov A."/>
            <person name="Grabovich M.Y."/>
        </authorList>
    </citation>
    <scope>NUCLEOTIDE SEQUENCE [LARGE SCALE GENOMIC DNA]</scope>
    <source>
        <strain evidence="2 3">AS</strain>
    </source>
</reference>
<evidence type="ECO:0000313" key="2">
    <source>
        <dbReference type="EMBL" id="QTR48310.1"/>
    </source>
</evidence>
<proteinExistence type="predicted"/>
<sequence length="235" mass="25614">MVDIPAGTFTMGCVESRDVVEGMDKCYDSEKPAHEVTLNAFKMAKTEVTFDQWDACEKAKACPHAEDQGWGRGNRPVINVSWDDITQKYIPWLSQETGKHYRLPTEAEWEYAARGGADTAYPWGNAIGKGNANCDNSSCGDKFEYTAPVGSFAANGYGLNDMNGNVWEWVEDSWHSDYKGAPADGSAWESGGSASGVLRGGSWYGGAQDVRSANRSDGTPDNRYYGIGFRLASGQ</sequence>
<accession>A0ABX7WXB2</accession>
<dbReference type="Proteomes" id="UP000672039">
    <property type="component" value="Chromosome"/>
</dbReference>
<dbReference type="InterPro" id="IPR016187">
    <property type="entry name" value="CTDL_fold"/>
</dbReference>
<evidence type="ECO:0000259" key="1">
    <source>
        <dbReference type="Pfam" id="PF03781"/>
    </source>
</evidence>
<feature type="domain" description="Sulfatase-modifying factor enzyme-like" evidence="1">
    <location>
        <begin position="1"/>
        <end position="232"/>
    </location>
</feature>
<dbReference type="Pfam" id="PF03781">
    <property type="entry name" value="FGE-sulfatase"/>
    <property type="match status" value="1"/>
</dbReference>
<keyword evidence="3" id="KW-1185">Reference proteome</keyword>
<dbReference type="EMBL" id="CP072801">
    <property type="protein sequence ID" value="QTR48310.1"/>
    <property type="molecule type" value="Genomic_DNA"/>
</dbReference>
<dbReference type="PANTHER" id="PTHR23150:SF35">
    <property type="entry name" value="BLL6746 PROTEIN"/>
    <property type="match status" value="1"/>
</dbReference>
<gene>
    <name evidence="2" type="ORF">J9253_02625</name>
</gene>
<protein>
    <submittedName>
        <fullName evidence="2">Formylglycine-generating enzyme family protein</fullName>
    </submittedName>
</protein>
<name>A0ABX7WXB2_9GAMM</name>
<evidence type="ECO:0000313" key="3">
    <source>
        <dbReference type="Proteomes" id="UP000672039"/>
    </source>
</evidence>